<feature type="region of interest" description="Disordered" evidence="1">
    <location>
        <begin position="185"/>
        <end position="227"/>
    </location>
</feature>
<organism evidence="2 3">
    <name type="scientific">Hordeum vulgare subsp. vulgare</name>
    <name type="common">Domesticated barley</name>
    <dbReference type="NCBI Taxonomy" id="112509"/>
    <lineage>
        <taxon>Eukaryota</taxon>
        <taxon>Viridiplantae</taxon>
        <taxon>Streptophyta</taxon>
        <taxon>Embryophyta</taxon>
        <taxon>Tracheophyta</taxon>
        <taxon>Spermatophyta</taxon>
        <taxon>Magnoliopsida</taxon>
        <taxon>Liliopsida</taxon>
        <taxon>Poales</taxon>
        <taxon>Poaceae</taxon>
        <taxon>BOP clade</taxon>
        <taxon>Pooideae</taxon>
        <taxon>Triticodae</taxon>
        <taxon>Triticeae</taxon>
        <taxon>Hordeinae</taxon>
        <taxon>Hordeum</taxon>
    </lineage>
</organism>
<accession>A0A8I7BBJ1</accession>
<evidence type="ECO:0008006" key="4">
    <source>
        <dbReference type="Google" id="ProtNLM"/>
    </source>
</evidence>
<dbReference type="OrthoDB" id="688827at2759"/>
<dbReference type="PANTHER" id="PTHR33087:SF21">
    <property type="entry name" value="OS03G0782100 PROTEIN"/>
    <property type="match status" value="1"/>
</dbReference>
<dbReference type="KEGG" id="hvg:123401754"/>
<dbReference type="EnsemblPlants" id="HORVU.MOREX.r3.6HG0571970.1">
    <property type="protein sequence ID" value="HORVU.MOREX.r3.6HG0571970.1.CDS1"/>
    <property type="gene ID" value="HORVU.MOREX.r3.6HG0571970"/>
</dbReference>
<reference evidence="3" key="1">
    <citation type="journal article" date="2012" name="Nature">
        <title>A physical, genetic and functional sequence assembly of the barley genome.</title>
        <authorList>
            <consortium name="The International Barley Genome Sequencing Consortium"/>
            <person name="Mayer K.F."/>
            <person name="Waugh R."/>
            <person name="Brown J.W."/>
            <person name="Schulman A."/>
            <person name="Langridge P."/>
            <person name="Platzer M."/>
            <person name="Fincher G.B."/>
            <person name="Muehlbauer G.J."/>
            <person name="Sato K."/>
            <person name="Close T.J."/>
            <person name="Wise R.P."/>
            <person name="Stein N."/>
        </authorList>
    </citation>
    <scope>NUCLEOTIDE SEQUENCE [LARGE SCALE GENOMIC DNA]</scope>
    <source>
        <strain evidence="3">cv. Morex</strain>
    </source>
</reference>
<feature type="region of interest" description="Disordered" evidence="1">
    <location>
        <begin position="1"/>
        <end position="31"/>
    </location>
</feature>
<dbReference type="Gramene" id="HORVU.MOREX.r3.6HG0571970.1">
    <property type="protein sequence ID" value="HORVU.MOREX.r3.6HG0571970.1.CDS1"/>
    <property type="gene ID" value="HORVU.MOREX.r3.6HG0571970"/>
</dbReference>
<dbReference type="GeneID" id="123401754"/>
<evidence type="ECO:0000313" key="2">
    <source>
        <dbReference type="EnsemblPlants" id="HORVU.MOREX.r3.6HG0571970.1.CDS1"/>
    </source>
</evidence>
<evidence type="ECO:0000313" key="3">
    <source>
        <dbReference type="Proteomes" id="UP000011116"/>
    </source>
</evidence>
<evidence type="ECO:0000256" key="1">
    <source>
        <dbReference type="SAM" id="MobiDB-lite"/>
    </source>
</evidence>
<dbReference type="Proteomes" id="UP000011116">
    <property type="component" value="Chromosome 6H"/>
</dbReference>
<reference evidence="2" key="3">
    <citation type="submission" date="2022-01" db="UniProtKB">
        <authorList>
            <consortium name="EnsemblPlants"/>
        </authorList>
    </citation>
    <scope>IDENTIFICATION</scope>
    <source>
        <strain evidence="2">subsp. vulgare</strain>
    </source>
</reference>
<dbReference type="AlphaFoldDB" id="A0A8I7BBJ1"/>
<dbReference type="Gramene" id="HORVU.MOREX.r2.6HG0474160.1">
    <property type="protein sequence ID" value="HORVU.MOREX.r2.6HG0474160.1.CDS.1"/>
    <property type="gene ID" value="HORVU.MOREX.r2.6HG0474160"/>
</dbReference>
<reference evidence="2" key="2">
    <citation type="submission" date="2020-10" db="EMBL/GenBank/DDBJ databases">
        <authorList>
            <person name="Scholz U."/>
            <person name="Mascher M."/>
            <person name="Fiebig A."/>
        </authorList>
    </citation>
    <scope>NUCLEOTIDE SEQUENCE [LARGE SCALE GENOMIC DNA]</scope>
    <source>
        <strain evidence="2">cv. Morex</strain>
    </source>
</reference>
<proteinExistence type="predicted"/>
<keyword evidence="3" id="KW-1185">Reference proteome</keyword>
<protein>
    <recommendedName>
        <fullName evidence="4">CCHC-type domain-containing protein</fullName>
    </recommendedName>
</protein>
<sequence>MLPSPPSPSATSVASAPRQVSTAPLPPPPFRPVRLAPGAPWFFSEEQRLRLRSSALVVAPDLSQPTHSAPATDLAAAIGTGSPSATCRLSLAEDPGQSAPDSLPPSLATIGAWAASANIRGVGCIHGAGCSRGVGCIHGEAPPRPSSPVKPCVFNAPPRLRSSISILPGCDRAIFVPPGCSAAPDDVPSSPREEAGWTVARCPSRPRGDASSSLPAPPPAHPAPLHLEEQRRASQLRFKRRTEGLCSCCLAPLHHRSVICRDPIRCLACKLLGHTERRCPQRYKLKSHPPKLAYSSAAWPRPTPSSSGVCSWAAVVVDSPTPALPPPPPPRLAEMARSSAGIGAPDARPEEDSCIIPSSFDLDRDMLESEETAAIAWPVNSPRRLEALDVDRAIRKQFHLSHTKVVVTSYHPVEFLVKFNHKAHCDEALAAGRVRAGGSVVHIRPWRPLERAFGAALNYRVRLCLENVPDYAWTPFVAERIIGRRCSFDRLEDHSVLRTNSETLDLWVWRRTRTSSRRSFRSPSLRGRPAACKFSPMKLGHPAASEAPPSACWFIWMRWRTKPMPRWTATSLTTAPRRSTRLVRTWFGTGALLMASPRRSGLRWPILLQPSTQRLLLLASMAEGRTTTLDSCHRVATTTTTWTMTGRGVAIVTAADAPAVSWRTAWRCAGTAPVPPFGGTGQPGRTVGVGRGLLAPRCRSLRR</sequence>
<gene>
    <name evidence="2" type="primary">LOC123401754</name>
</gene>
<dbReference type="InterPro" id="IPR053253">
    <property type="entry name" value="Sex_diff_modulator"/>
</dbReference>
<dbReference type="PANTHER" id="PTHR33087">
    <property type="entry name" value="OS07G0539200 PROTEIN"/>
    <property type="match status" value="1"/>
</dbReference>
<dbReference type="RefSeq" id="XP_044951543.1">
    <property type="nucleotide sequence ID" value="XM_045095608.1"/>
</dbReference>
<name>A0A8I7BBJ1_HORVV</name>